<feature type="region of interest" description="Disordered" evidence="1">
    <location>
        <begin position="148"/>
        <end position="199"/>
    </location>
</feature>
<dbReference type="AlphaFoldDB" id="A0A498HL50"/>
<gene>
    <name evidence="2" type="ORF">DVH24_025140</name>
</gene>
<comment type="caution">
    <text evidence="2">The sequence shown here is derived from an EMBL/GenBank/DDBJ whole genome shotgun (WGS) entry which is preliminary data.</text>
</comment>
<dbReference type="Proteomes" id="UP000290289">
    <property type="component" value="Chromosome 16"/>
</dbReference>
<dbReference type="EMBL" id="RDQH01000342">
    <property type="protein sequence ID" value="RXH71639.1"/>
    <property type="molecule type" value="Genomic_DNA"/>
</dbReference>
<sequence>MDPLYLTYTYPSPYSTRHFGSSVGTPNLSEKGIRAFPGWVTHWEVLLENKTVRAWSGPKVDNIVLRRSRVWDVVEPGSGCDNFVSESIPDRKCANEDIPHRPGEWIIYALYVHTHLHIAQGLLGVYWLRSFWELTGFKFRRNSEVKQERGHSIPRMGDPLGSSTRMSSQKQNRKGVVRVQVGQYRATAESSPDQDVTIP</sequence>
<organism evidence="2 3">
    <name type="scientific">Malus domestica</name>
    <name type="common">Apple</name>
    <name type="synonym">Pyrus malus</name>
    <dbReference type="NCBI Taxonomy" id="3750"/>
    <lineage>
        <taxon>Eukaryota</taxon>
        <taxon>Viridiplantae</taxon>
        <taxon>Streptophyta</taxon>
        <taxon>Embryophyta</taxon>
        <taxon>Tracheophyta</taxon>
        <taxon>Spermatophyta</taxon>
        <taxon>Magnoliopsida</taxon>
        <taxon>eudicotyledons</taxon>
        <taxon>Gunneridae</taxon>
        <taxon>Pentapetalae</taxon>
        <taxon>rosids</taxon>
        <taxon>fabids</taxon>
        <taxon>Rosales</taxon>
        <taxon>Rosaceae</taxon>
        <taxon>Amygdaloideae</taxon>
        <taxon>Maleae</taxon>
        <taxon>Malus</taxon>
    </lineage>
</organism>
<proteinExistence type="predicted"/>
<protein>
    <submittedName>
        <fullName evidence="2">Uncharacterized protein</fullName>
    </submittedName>
</protein>
<evidence type="ECO:0000256" key="1">
    <source>
        <dbReference type="SAM" id="MobiDB-lite"/>
    </source>
</evidence>
<keyword evidence="3" id="KW-1185">Reference proteome</keyword>
<accession>A0A498HL50</accession>
<evidence type="ECO:0000313" key="3">
    <source>
        <dbReference type="Proteomes" id="UP000290289"/>
    </source>
</evidence>
<reference evidence="2 3" key="1">
    <citation type="submission" date="2018-10" db="EMBL/GenBank/DDBJ databases">
        <title>A high-quality apple genome assembly.</title>
        <authorList>
            <person name="Hu J."/>
        </authorList>
    </citation>
    <scope>NUCLEOTIDE SEQUENCE [LARGE SCALE GENOMIC DNA]</scope>
    <source>
        <strain evidence="3">cv. HFTH1</strain>
        <tissue evidence="2">Young leaf</tissue>
    </source>
</reference>
<name>A0A498HL50_MALDO</name>
<feature type="compositionally biased region" description="Polar residues" evidence="1">
    <location>
        <begin position="188"/>
        <end position="199"/>
    </location>
</feature>
<evidence type="ECO:0000313" key="2">
    <source>
        <dbReference type="EMBL" id="RXH71639.1"/>
    </source>
</evidence>
<feature type="compositionally biased region" description="Polar residues" evidence="1">
    <location>
        <begin position="161"/>
        <end position="170"/>
    </location>
</feature>